<organism evidence="2 3">
    <name type="scientific">Exiguobacterium chiriqhucha RW-2</name>
    <dbReference type="NCBI Taxonomy" id="1345023"/>
    <lineage>
        <taxon>Bacteria</taxon>
        <taxon>Bacillati</taxon>
        <taxon>Bacillota</taxon>
        <taxon>Bacilli</taxon>
        <taxon>Bacillales</taxon>
        <taxon>Bacillales Family XII. Incertae Sedis</taxon>
        <taxon>Exiguobacterium</taxon>
    </lineage>
</organism>
<keyword evidence="1" id="KW-1133">Transmembrane helix</keyword>
<gene>
    <name evidence="2" type="ORF">M467_14750</name>
</gene>
<proteinExistence type="predicted"/>
<keyword evidence="1" id="KW-0472">Membrane</keyword>
<protein>
    <submittedName>
        <fullName evidence="2">Uncharacterized protein</fullName>
    </submittedName>
</protein>
<sequence>MDWSTIMLIASLIMNALFLNIIVQQARDISVLRRKIIRIEPFRAR</sequence>
<evidence type="ECO:0000256" key="1">
    <source>
        <dbReference type="SAM" id="Phobius"/>
    </source>
</evidence>
<accession>U1LLS3</accession>
<comment type="caution">
    <text evidence="2">The sequence shown here is derived from an EMBL/GenBank/DDBJ whole genome shotgun (WGS) entry which is preliminary data.</text>
</comment>
<evidence type="ECO:0000313" key="3">
    <source>
        <dbReference type="Proteomes" id="UP000016464"/>
    </source>
</evidence>
<dbReference type="Proteomes" id="UP000016464">
    <property type="component" value="Unassembled WGS sequence"/>
</dbReference>
<keyword evidence="3" id="KW-1185">Reference proteome</keyword>
<evidence type="ECO:0000313" key="2">
    <source>
        <dbReference type="EMBL" id="ERG68533.1"/>
    </source>
</evidence>
<name>U1LLS3_9BACL</name>
<dbReference type="AlphaFoldDB" id="U1LLS3"/>
<dbReference type="EMBL" id="ATCL01000008">
    <property type="protein sequence ID" value="ERG68533.1"/>
    <property type="molecule type" value="Genomic_DNA"/>
</dbReference>
<feature type="transmembrane region" description="Helical" evidence="1">
    <location>
        <begin position="6"/>
        <end position="23"/>
    </location>
</feature>
<keyword evidence="1" id="KW-0812">Transmembrane</keyword>
<reference evidence="2 3" key="1">
    <citation type="journal article" date="2013" name="Genome Announc.">
        <title>Draft Genome Sequence of Exiguobacterium pavilionensis Strain RW-2, with Wide Thermal, Salinity, and pH Tolerance, Isolated from Modern Freshwater Microbialites.</title>
        <authorList>
            <person name="White R.A.III."/>
            <person name="Grassa C.J."/>
            <person name="Suttle C.A."/>
        </authorList>
    </citation>
    <scope>NUCLEOTIDE SEQUENCE [LARGE SCALE GENOMIC DNA]</scope>
    <source>
        <strain evidence="2 3">RW-2</strain>
    </source>
</reference>